<feature type="transmembrane region" description="Helical" evidence="1">
    <location>
        <begin position="78"/>
        <end position="96"/>
    </location>
</feature>
<feature type="transmembrane region" description="Helical" evidence="1">
    <location>
        <begin position="37"/>
        <end position="58"/>
    </location>
</feature>
<accession>A0A8D9FJQ3</accession>
<dbReference type="AlphaFoldDB" id="A0A8D9FJQ3"/>
<sequence>MMKYLYSIIVDLSSSHLSPPSSLCSISMCFLLRFHNILLLLLPPLLYCFFPIIFMSLLSSQHVSSFLFHHLHHVQLSMNFLLCFQFSPYLSFLYFYPSFF</sequence>
<keyword evidence="1" id="KW-1133">Transmembrane helix</keyword>
<protein>
    <submittedName>
        <fullName evidence="2">Uncharacterized protein</fullName>
    </submittedName>
</protein>
<organism evidence="2">
    <name type="scientific">Cacopsylla melanoneura</name>
    <dbReference type="NCBI Taxonomy" id="428564"/>
    <lineage>
        <taxon>Eukaryota</taxon>
        <taxon>Metazoa</taxon>
        <taxon>Ecdysozoa</taxon>
        <taxon>Arthropoda</taxon>
        <taxon>Hexapoda</taxon>
        <taxon>Insecta</taxon>
        <taxon>Pterygota</taxon>
        <taxon>Neoptera</taxon>
        <taxon>Paraneoptera</taxon>
        <taxon>Hemiptera</taxon>
        <taxon>Sternorrhyncha</taxon>
        <taxon>Psylloidea</taxon>
        <taxon>Psyllidae</taxon>
        <taxon>Psyllinae</taxon>
        <taxon>Cacopsylla</taxon>
    </lineage>
</organism>
<name>A0A8D9FJQ3_9HEMI</name>
<evidence type="ECO:0000313" key="2">
    <source>
        <dbReference type="EMBL" id="CAG6792687.1"/>
    </source>
</evidence>
<keyword evidence="1" id="KW-0812">Transmembrane</keyword>
<proteinExistence type="predicted"/>
<reference evidence="2" key="1">
    <citation type="submission" date="2021-05" db="EMBL/GenBank/DDBJ databases">
        <authorList>
            <person name="Alioto T."/>
            <person name="Alioto T."/>
            <person name="Gomez Garrido J."/>
        </authorList>
    </citation>
    <scope>NUCLEOTIDE SEQUENCE</scope>
</reference>
<evidence type="ECO:0000256" key="1">
    <source>
        <dbReference type="SAM" id="Phobius"/>
    </source>
</evidence>
<dbReference type="EMBL" id="HBUF01682805">
    <property type="protein sequence ID" value="CAG6792687.1"/>
    <property type="molecule type" value="Transcribed_RNA"/>
</dbReference>
<keyword evidence="1" id="KW-0472">Membrane</keyword>